<dbReference type="EMBL" id="JACOPD010000008">
    <property type="protein sequence ID" value="MBC5681474.1"/>
    <property type="molecule type" value="Genomic_DNA"/>
</dbReference>
<sequence length="68" mass="8077">MTYEERVPLWKRYALSIQEAAKYFGIGEKRLYQIIAEHEEEDFILEIGAHIKIKRELFGQFLDKATCV</sequence>
<organism evidence="1 2">
    <name type="scientific">Lachnospira hominis</name>
    <name type="common">ex Liu et al. 2021</name>
    <dbReference type="NCBI Taxonomy" id="2763051"/>
    <lineage>
        <taxon>Bacteria</taxon>
        <taxon>Bacillati</taxon>
        <taxon>Bacillota</taxon>
        <taxon>Clostridia</taxon>
        <taxon>Lachnospirales</taxon>
        <taxon>Lachnospiraceae</taxon>
        <taxon>Lachnospira</taxon>
    </lineage>
</organism>
<evidence type="ECO:0000313" key="2">
    <source>
        <dbReference type="Proteomes" id="UP000628463"/>
    </source>
</evidence>
<dbReference type="Gene3D" id="3.90.105.50">
    <property type="match status" value="1"/>
</dbReference>
<protein>
    <submittedName>
        <fullName evidence="1">Transposase</fullName>
    </submittedName>
</protein>
<dbReference type="InterPro" id="IPR038148">
    <property type="entry name" value="Tn1545/Tn916_Xis"/>
</dbReference>
<evidence type="ECO:0000313" key="1">
    <source>
        <dbReference type="EMBL" id="MBC5681474.1"/>
    </source>
</evidence>
<keyword evidence="2" id="KW-1185">Reference proteome</keyword>
<name>A0ABR7G215_9FIRM</name>
<comment type="caution">
    <text evidence="1">The sequence shown here is derived from an EMBL/GenBank/DDBJ whole genome shotgun (WGS) entry which is preliminary data.</text>
</comment>
<dbReference type="Pfam" id="PF09035">
    <property type="entry name" value="Tn916-Xis"/>
    <property type="match status" value="1"/>
</dbReference>
<accession>A0ABR7G215</accession>
<proteinExistence type="predicted"/>
<dbReference type="Proteomes" id="UP000628463">
    <property type="component" value="Unassembled WGS sequence"/>
</dbReference>
<reference evidence="1 2" key="1">
    <citation type="submission" date="2020-08" db="EMBL/GenBank/DDBJ databases">
        <title>Genome public.</title>
        <authorList>
            <person name="Liu C."/>
            <person name="Sun Q."/>
        </authorList>
    </citation>
    <scope>NUCLEOTIDE SEQUENCE [LARGE SCALE GENOMIC DNA]</scope>
    <source>
        <strain evidence="1 2">NSJ-43</strain>
    </source>
</reference>
<dbReference type="InterPro" id="IPR015122">
    <property type="entry name" value="Tn916-Xis"/>
</dbReference>
<gene>
    <name evidence="1" type="ORF">H8S01_10960</name>
</gene>